<dbReference type="EMBL" id="BTSX01000004">
    <property type="protein sequence ID" value="GMS96492.1"/>
    <property type="molecule type" value="Genomic_DNA"/>
</dbReference>
<keyword evidence="2" id="KW-1133">Transmembrane helix</keyword>
<protein>
    <recommendedName>
        <fullName evidence="5">G protein-coupled receptor</fullName>
    </recommendedName>
</protein>
<feature type="transmembrane region" description="Helical" evidence="2">
    <location>
        <begin position="142"/>
        <end position="168"/>
    </location>
</feature>
<comment type="caution">
    <text evidence="3">The sequence shown here is derived from an EMBL/GenBank/DDBJ whole genome shotgun (WGS) entry which is preliminary data.</text>
</comment>
<evidence type="ECO:0000256" key="2">
    <source>
        <dbReference type="SAM" id="Phobius"/>
    </source>
</evidence>
<feature type="transmembrane region" description="Helical" evidence="2">
    <location>
        <begin position="95"/>
        <end position="117"/>
    </location>
</feature>
<gene>
    <name evidence="3" type="ORF">PENTCL1PPCAC_18667</name>
</gene>
<feature type="region of interest" description="Disordered" evidence="1">
    <location>
        <begin position="215"/>
        <end position="235"/>
    </location>
</feature>
<feature type="compositionally biased region" description="Acidic residues" evidence="1">
    <location>
        <begin position="219"/>
        <end position="228"/>
    </location>
</feature>
<proteinExistence type="predicted"/>
<feature type="transmembrane region" description="Helical" evidence="2">
    <location>
        <begin position="64"/>
        <end position="88"/>
    </location>
</feature>
<evidence type="ECO:0000256" key="1">
    <source>
        <dbReference type="SAM" id="MobiDB-lite"/>
    </source>
</evidence>
<evidence type="ECO:0008006" key="5">
    <source>
        <dbReference type="Google" id="ProtNLM"/>
    </source>
</evidence>
<feature type="transmembrane region" description="Helical" evidence="2">
    <location>
        <begin position="12"/>
        <end position="31"/>
    </location>
</feature>
<evidence type="ECO:0000313" key="4">
    <source>
        <dbReference type="Proteomes" id="UP001432027"/>
    </source>
</evidence>
<accession>A0AAV5TQ17</accession>
<keyword evidence="2" id="KW-0812">Transmembrane</keyword>
<dbReference type="AlphaFoldDB" id="A0AAV5TQ17"/>
<evidence type="ECO:0000313" key="3">
    <source>
        <dbReference type="EMBL" id="GMS96492.1"/>
    </source>
</evidence>
<dbReference type="Proteomes" id="UP001432027">
    <property type="component" value="Unassembled WGS sequence"/>
</dbReference>
<name>A0AAV5TQ17_9BILA</name>
<keyword evidence="4" id="KW-1185">Reference proteome</keyword>
<keyword evidence="2" id="KW-0472">Membrane</keyword>
<organism evidence="3 4">
    <name type="scientific">Pristionchus entomophagus</name>
    <dbReference type="NCBI Taxonomy" id="358040"/>
    <lineage>
        <taxon>Eukaryota</taxon>
        <taxon>Metazoa</taxon>
        <taxon>Ecdysozoa</taxon>
        <taxon>Nematoda</taxon>
        <taxon>Chromadorea</taxon>
        <taxon>Rhabditida</taxon>
        <taxon>Rhabditina</taxon>
        <taxon>Diplogasteromorpha</taxon>
        <taxon>Diplogasteroidea</taxon>
        <taxon>Neodiplogasteridae</taxon>
        <taxon>Pristionchus</taxon>
    </lineage>
</organism>
<sequence>MSRFRIFRCHVTVLGIFFDCLNFVLFLFFLIGTGSVQASVQDQCNNGTPLNKTEQQKCRMAVGLLIYSIVLSIVEILSTGLLITAVLYNRGKLVIIPLIVTCFNILDALVFSIISIMDVSSGRKIGAYIMDTLFGSQEYDGILAASITLSCLLVIALLYCILNFYCHIRIWQYYKWKREREKDEFSETTSQVSIIATFSMDMIFDELRRKEDRTITSIAEEDEDEEEREQTTDLW</sequence>
<reference evidence="3" key="1">
    <citation type="submission" date="2023-10" db="EMBL/GenBank/DDBJ databases">
        <title>Genome assembly of Pristionchus species.</title>
        <authorList>
            <person name="Yoshida K."/>
            <person name="Sommer R.J."/>
        </authorList>
    </citation>
    <scope>NUCLEOTIDE SEQUENCE</scope>
    <source>
        <strain evidence="3">RS0144</strain>
    </source>
</reference>